<proteinExistence type="predicted"/>
<organism evidence="2 3">
    <name type="scientific">Isoptericola luteus</name>
    <dbReference type="NCBI Taxonomy" id="2879484"/>
    <lineage>
        <taxon>Bacteria</taxon>
        <taxon>Bacillati</taxon>
        <taxon>Actinomycetota</taxon>
        <taxon>Actinomycetes</taxon>
        <taxon>Micrococcales</taxon>
        <taxon>Promicromonosporaceae</taxon>
        <taxon>Isoptericola</taxon>
    </lineage>
</organism>
<dbReference type="RefSeq" id="WP_225564078.1">
    <property type="nucleotide sequence ID" value="NZ_JAIXCQ010000001.1"/>
</dbReference>
<comment type="caution">
    <text evidence="2">The sequence shown here is derived from an EMBL/GenBank/DDBJ whole genome shotgun (WGS) entry which is preliminary data.</text>
</comment>
<feature type="region of interest" description="Disordered" evidence="1">
    <location>
        <begin position="1"/>
        <end position="36"/>
    </location>
</feature>
<dbReference type="EMBL" id="JAIXCQ010000001">
    <property type="protein sequence ID" value="MCA5892329.1"/>
    <property type="molecule type" value="Genomic_DNA"/>
</dbReference>
<sequence length="72" mass="7479">MAAHPAPARKTIAERTAPLTKEIARRRTGTPLTPGDVHEQIASLVDELVRQGMTPAQAGGLVNRAAAKALGA</sequence>
<dbReference type="Proteomes" id="UP001319870">
    <property type="component" value="Unassembled WGS sequence"/>
</dbReference>
<keyword evidence="3" id="KW-1185">Reference proteome</keyword>
<accession>A0ABS7ZFF5</accession>
<evidence type="ECO:0000313" key="2">
    <source>
        <dbReference type="EMBL" id="MCA5892329.1"/>
    </source>
</evidence>
<name>A0ABS7ZFF5_9MICO</name>
<reference evidence="2 3" key="1">
    <citation type="submission" date="2021-09" db="EMBL/GenBank/DDBJ databases">
        <title>Isoptericola luteus sp. nov., a novel bacterium isolated from Harbin, the capital city of Heilongjiang province.</title>
        <authorList>
            <person name="Li J."/>
        </authorList>
    </citation>
    <scope>NUCLEOTIDE SEQUENCE [LARGE SCALE GENOMIC DNA]</scope>
    <source>
        <strain evidence="2 3">NEAU-Y5</strain>
    </source>
</reference>
<evidence type="ECO:0000313" key="3">
    <source>
        <dbReference type="Proteomes" id="UP001319870"/>
    </source>
</evidence>
<gene>
    <name evidence="2" type="ORF">LEP48_03055</name>
</gene>
<evidence type="ECO:0000256" key="1">
    <source>
        <dbReference type="SAM" id="MobiDB-lite"/>
    </source>
</evidence>
<protein>
    <submittedName>
        <fullName evidence="2">Uncharacterized protein</fullName>
    </submittedName>
</protein>